<dbReference type="PANTHER" id="PTHR43066:SF26">
    <property type="entry name" value="RHOMBOID PROTEASE GLPG"/>
    <property type="match status" value="1"/>
</dbReference>
<keyword evidence="10" id="KW-0645">Protease</keyword>
<keyword evidence="10" id="KW-0378">Hydrolase</keyword>
<dbReference type="PANTHER" id="PTHR43066">
    <property type="entry name" value="RHOMBOID-RELATED PROTEIN"/>
    <property type="match status" value="1"/>
</dbReference>
<dbReference type="Gene3D" id="1.20.1540.10">
    <property type="entry name" value="Rhomboid-like"/>
    <property type="match status" value="1"/>
</dbReference>
<dbReference type="Gene3D" id="3.30.70.2350">
    <property type="match status" value="1"/>
</dbReference>
<evidence type="ECO:0000259" key="9">
    <source>
        <dbReference type="Pfam" id="PF12122"/>
    </source>
</evidence>
<comment type="caution">
    <text evidence="10">The sequence shown here is derived from an EMBL/GenBank/DDBJ whole genome shotgun (WGS) entry which is preliminary data.</text>
</comment>
<feature type="transmembrane region" description="Helical" evidence="7">
    <location>
        <begin position="175"/>
        <end position="193"/>
    </location>
</feature>
<dbReference type="InterPro" id="IPR038236">
    <property type="entry name" value="GlpG_N_sf"/>
</dbReference>
<reference evidence="10 11" key="1">
    <citation type="journal article" date="2012" name="Science">
        <title>Ecological populations of bacteria act as socially cohesive units of antibiotic production and resistance.</title>
        <authorList>
            <person name="Cordero O.X."/>
            <person name="Wildschutte H."/>
            <person name="Kirkup B."/>
            <person name="Proehl S."/>
            <person name="Ngo L."/>
            <person name="Hussain F."/>
            <person name="Le Roux F."/>
            <person name="Mincer T."/>
            <person name="Polz M.F."/>
        </authorList>
    </citation>
    <scope>NUCLEOTIDE SEQUENCE [LARGE SCALE GENOMIC DNA]</scope>
    <source>
        <strain evidence="10 11">FF-454</strain>
    </source>
</reference>
<keyword evidence="3" id="KW-0997">Cell inner membrane</keyword>
<evidence type="ECO:0000313" key="11">
    <source>
        <dbReference type="Proteomes" id="UP000095039"/>
    </source>
</evidence>
<name>A0A1E5CFU8_9GAMM</name>
<evidence type="ECO:0000256" key="4">
    <source>
        <dbReference type="ARBA" id="ARBA00022692"/>
    </source>
</evidence>
<comment type="subcellular location">
    <subcellularLocation>
        <location evidence="1">Membrane</location>
        <topology evidence="1">Multi-pass membrane protein</topology>
    </subcellularLocation>
</comment>
<dbReference type="AlphaFoldDB" id="A0A1E5CFU8"/>
<dbReference type="NCBIfam" id="TIGR04239">
    <property type="entry name" value="rhombo_GlpG"/>
    <property type="match status" value="1"/>
</dbReference>
<dbReference type="EMBL" id="AJWN02000002">
    <property type="protein sequence ID" value="OEE64339.1"/>
    <property type="molecule type" value="Genomic_DNA"/>
</dbReference>
<feature type="transmembrane region" description="Helical" evidence="7">
    <location>
        <begin position="199"/>
        <end position="216"/>
    </location>
</feature>
<keyword evidence="2" id="KW-1003">Cell membrane</keyword>
<evidence type="ECO:0000256" key="5">
    <source>
        <dbReference type="ARBA" id="ARBA00022989"/>
    </source>
</evidence>
<dbReference type="GO" id="GO:0004252">
    <property type="term" value="F:serine-type endopeptidase activity"/>
    <property type="evidence" value="ECO:0007669"/>
    <property type="project" value="InterPro"/>
</dbReference>
<dbReference type="RefSeq" id="WP_016961851.1">
    <property type="nucleotide sequence ID" value="NZ_AJWN02000002.1"/>
</dbReference>
<accession>A0A1E5CFU8</accession>
<sequence length="282" mass="31301">MIRLIAISNPRAGQAFIDYMASRQIDVQMMPEGEGQFALWLADSQHQAEAEAELQAFLHDPTGRKYQSASWDMAESRTAHFTYPRQKILTAIKQNAGPFTLFIMVVCIIAYAGLTLGFGNEVFSLLHFPATDDQQWQLWRLFTHALLHFSATHIVFNLLWWWVLGGKIEKISGSAKLVQLFLLTALFSGLGQYVFDGPAFGGMSGVVYALLGYLWLMGTLAPSRGLSIEPSYVGFMLLWLVVGFFEPFGMAIANMAHLFGLVSGCAIAVFDAKFSRAARNPS</sequence>
<evidence type="ECO:0000256" key="1">
    <source>
        <dbReference type="ARBA" id="ARBA00004141"/>
    </source>
</evidence>
<organism evidence="10 11">
    <name type="scientific">Enterovibrio norvegicus FF-454</name>
    <dbReference type="NCBI Taxonomy" id="1185651"/>
    <lineage>
        <taxon>Bacteria</taxon>
        <taxon>Pseudomonadati</taxon>
        <taxon>Pseudomonadota</taxon>
        <taxon>Gammaproteobacteria</taxon>
        <taxon>Vibrionales</taxon>
        <taxon>Vibrionaceae</taxon>
        <taxon>Enterovibrio</taxon>
    </lineage>
</organism>
<evidence type="ECO:0000313" key="10">
    <source>
        <dbReference type="EMBL" id="OEE64339.1"/>
    </source>
</evidence>
<dbReference type="Pfam" id="PF12122">
    <property type="entry name" value="Rhomboid_N"/>
    <property type="match status" value="1"/>
</dbReference>
<feature type="transmembrane region" description="Helical" evidence="7">
    <location>
        <begin position="96"/>
        <end position="118"/>
    </location>
</feature>
<feature type="transmembrane region" description="Helical" evidence="7">
    <location>
        <begin position="228"/>
        <end position="245"/>
    </location>
</feature>
<protein>
    <submittedName>
        <fullName evidence="10">Rhomboid family intramembrane serine protease GlpG</fullName>
    </submittedName>
</protein>
<dbReference type="InterPro" id="IPR022764">
    <property type="entry name" value="Peptidase_S54_rhomboid_dom"/>
</dbReference>
<feature type="transmembrane region" description="Helical" evidence="7">
    <location>
        <begin position="138"/>
        <end position="163"/>
    </location>
</feature>
<evidence type="ECO:0000256" key="2">
    <source>
        <dbReference type="ARBA" id="ARBA00022475"/>
    </source>
</evidence>
<dbReference type="SUPFAM" id="SSF144091">
    <property type="entry name" value="Rhomboid-like"/>
    <property type="match status" value="1"/>
</dbReference>
<dbReference type="Pfam" id="PF01694">
    <property type="entry name" value="Rhomboid"/>
    <property type="match status" value="1"/>
</dbReference>
<dbReference type="GO" id="GO:0016020">
    <property type="term" value="C:membrane"/>
    <property type="evidence" value="ECO:0007669"/>
    <property type="project" value="UniProtKB-SubCell"/>
</dbReference>
<dbReference type="GO" id="GO:0006508">
    <property type="term" value="P:proteolysis"/>
    <property type="evidence" value="ECO:0007669"/>
    <property type="project" value="UniProtKB-KW"/>
</dbReference>
<dbReference type="InterPro" id="IPR022732">
    <property type="entry name" value="Peptidase_S54_GlpG_N"/>
</dbReference>
<evidence type="ECO:0000256" key="6">
    <source>
        <dbReference type="ARBA" id="ARBA00023136"/>
    </source>
</evidence>
<keyword evidence="5 7" id="KW-1133">Transmembrane helix</keyword>
<dbReference type="InterPro" id="IPR023662">
    <property type="entry name" value="Rhomboid_protease_GlpG"/>
</dbReference>
<feature type="domain" description="Peptidase S54 GlpG peptidase N-terminal" evidence="9">
    <location>
        <begin position="1"/>
        <end position="86"/>
    </location>
</feature>
<keyword evidence="4 7" id="KW-0812">Transmembrane</keyword>
<evidence type="ECO:0000259" key="8">
    <source>
        <dbReference type="Pfam" id="PF01694"/>
    </source>
</evidence>
<proteinExistence type="predicted"/>
<keyword evidence="6 7" id="KW-0472">Membrane</keyword>
<dbReference type="Proteomes" id="UP000095039">
    <property type="component" value="Unassembled WGS sequence"/>
</dbReference>
<evidence type="ECO:0000256" key="7">
    <source>
        <dbReference type="SAM" id="Phobius"/>
    </source>
</evidence>
<feature type="transmembrane region" description="Helical" evidence="7">
    <location>
        <begin position="251"/>
        <end position="270"/>
    </location>
</feature>
<gene>
    <name evidence="10" type="ORF">A1OK_00035</name>
</gene>
<dbReference type="InterPro" id="IPR035952">
    <property type="entry name" value="Rhomboid-like_sf"/>
</dbReference>
<keyword evidence="11" id="KW-1185">Reference proteome</keyword>
<feature type="domain" description="Peptidase S54 rhomboid" evidence="8">
    <location>
        <begin position="135"/>
        <end position="271"/>
    </location>
</feature>
<evidence type="ECO:0000256" key="3">
    <source>
        <dbReference type="ARBA" id="ARBA00022519"/>
    </source>
</evidence>